<evidence type="ECO:0000313" key="5">
    <source>
        <dbReference type="EMBL" id="KAF9511175.1"/>
    </source>
</evidence>
<keyword evidence="2" id="KW-0689">Ribosomal protein</keyword>
<comment type="caution">
    <text evidence="5">The sequence shown here is derived from an EMBL/GenBank/DDBJ whole genome shotgun (WGS) entry which is preliminary data.</text>
</comment>
<feature type="domain" description="Ribosomal protein L9" evidence="4">
    <location>
        <begin position="10"/>
        <end position="33"/>
    </location>
</feature>
<dbReference type="GO" id="GO:0005840">
    <property type="term" value="C:ribosome"/>
    <property type="evidence" value="ECO:0007669"/>
    <property type="project" value="UniProtKB-KW"/>
</dbReference>
<dbReference type="Proteomes" id="UP000886523">
    <property type="component" value="Unassembled WGS sequence"/>
</dbReference>
<evidence type="ECO:0000256" key="1">
    <source>
        <dbReference type="ARBA" id="ARBA00010605"/>
    </source>
</evidence>
<dbReference type="InterPro" id="IPR020070">
    <property type="entry name" value="Ribosomal_bL9_N"/>
</dbReference>
<evidence type="ECO:0000256" key="3">
    <source>
        <dbReference type="ARBA" id="ARBA00023274"/>
    </source>
</evidence>
<sequence length="147" mass="16366">MSLVWGSLVGSLQEVRPGYMRNYLKPRDLANYVLRDVGPALMSRPEAEPDVSPQVEEFPSFFSQITPSAPTPVLDIGKLRERLATLPPLIFSRRVREDALAGGMQPIYGSGHITKLRSIGQWTAEVRLKNGDVVPLIVQVAKQEQQQ</sequence>
<proteinExistence type="inferred from homology"/>
<dbReference type="OrthoDB" id="5555409at2759"/>
<accession>A0A9P6ASI0</accession>
<reference evidence="5" key="1">
    <citation type="journal article" date="2020" name="Nat. Commun.">
        <title>Large-scale genome sequencing of mycorrhizal fungi provides insights into the early evolution of symbiotic traits.</title>
        <authorList>
            <person name="Miyauchi S."/>
            <person name="Kiss E."/>
            <person name="Kuo A."/>
            <person name="Drula E."/>
            <person name="Kohler A."/>
            <person name="Sanchez-Garcia M."/>
            <person name="Morin E."/>
            <person name="Andreopoulos B."/>
            <person name="Barry K.W."/>
            <person name="Bonito G."/>
            <person name="Buee M."/>
            <person name="Carver A."/>
            <person name="Chen C."/>
            <person name="Cichocki N."/>
            <person name="Clum A."/>
            <person name="Culley D."/>
            <person name="Crous P.W."/>
            <person name="Fauchery L."/>
            <person name="Girlanda M."/>
            <person name="Hayes R.D."/>
            <person name="Keri Z."/>
            <person name="LaButti K."/>
            <person name="Lipzen A."/>
            <person name="Lombard V."/>
            <person name="Magnuson J."/>
            <person name="Maillard F."/>
            <person name="Murat C."/>
            <person name="Nolan M."/>
            <person name="Ohm R.A."/>
            <person name="Pangilinan J."/>
            <person name="Pereira M.F."/>
            <person name="Perotto S."/>
            <person name="Peter M."/>
            <person name="Pfister S."/>
            <person name="Riley R."/>
            <person name="Sitrit Y."/>
            <person name="Stielow J.B."/>
            <person name="Szollosi G."/>
            <person name="Zifcakova L."/>
            <person name="Stursova M."/>
            <person name="Spatafora J.W."/>
            <person name="Tedersoo L."/>
            <person name="Vaario L.M."/>
            <person name="Yamada A."/>
            <person name="Yan M."/>
            <person name="Wang P."/>
            <person name="Xu J."/>
            <person name="Bruns T."/>
            <person name="Baldrian P."/>
            <person name="Vilgalys R."/>
            <person name="Dunand C."/>
            <person name="Henrissat B."/>
            <person name="Grigoriev I.V."/>
            <person name="Hibbett D."/>
            <person name="Nagy L.G."/>
            <person name="Martin F.M."/>
        </authorList>
    </citation>
    <scope>NUCLEOTIDE SEQUENCE</scope>
    <source>
        <strain evidence="5">UP504</strain>
    </source>
</reference>
<organism evidence="5 6">
    <name type="scientific">Hydnum rufescens UP504</name>
    <dbReference type="NCBI Taxonomy" id="1448309"/>
    <lineage>
        <taxon>Eukaryota</taxon>
        <taxon>Fungi</taxon>
        <taxon>Dikarya</taxon>
        <taxon>Basidiomycota</taxon>
        <taxon>Agaricomycotina</taxon>
        <taxon>Agaricomycetes</taxon>
        <taxon>Cantharellales</taxon>
        <taxon>Hydnaceae</taxon>
        <taxon>Hydnum</taxon>
    </lineage>
</organism>
<dbReference type="EMBL" id="MU129004">
    <property type="protein sequence ID" value="KAF9511175.1"/>
    <property type="molecule type" value="Genomic_DNA"/>
</dbReference>
<dbReference type="Gene3D" id="3.40.5.10">
    <property type="entry name" value="Ribosomal protein L9, N-terminal domain"/>
    <property type="match status" value="1"/>
</dbReference>
<dbReference type="GO" id="GO:1990904">
    <property type="term" value="C:ribonucleoprotein complex"/>
    <property type="evidence" value="ECO:0007669"/>
    <property type="project" value="UniProtKB-KW"/>
</dbReference>
<keyword evidence="3" id="KW-0687">Ribonucleoprotein</keyword>
<comment type="similarity">
    <text evidence="1">Belongs to the bacterial ribosomal protein bL9 family.</text>
</comment>
<evidence type="ECO:0000256" key="2">
    <source>
        <dbReference type="ARBA" id="ARBA00022980"/>
    </source>
</evidence>
<evidence type="ECO:0000259" key="4">
    <source>
        <dbReference type="Pfam" id="PF01281"/>
    </source>
</evidence>
<name>A0A9P6ASI0_9AGAM</name>
<protein>
    <recommendedName>
        <fullName evidence="4">Ribosomal protein L9 domain-containing protein</fullName>
    </recommendedName>
</protein>
<gene>
    <name evidence="5" type="ORF">BS47DRAFT_1383585</name>
</gene>
<evidence type="ECO:0000313" key="6">
    <source>
        <dbReference type="Proteomes" id="UP000886523"/>
    </source>
</evidence>
<dbReference type="InterPro" id="IPR036935">
    <property type="entry name" value="Ribosomal_bL9_N_sf"/>
</dbReference>
<dbReference type="Pfam" id="PF01281">
    <property type="entry name" value="Ribosomal_L9_N"/>
    <property type="match status" value="1"/>
</dbReference>
<dbReference type="AlphaFoldDB" id="A0A9P6ASI0"/>
<keyword evidence="6" id="KW-1185">Reference proteome</keyword>